<feature type="region of interest" description="Disordered" evidence="1">
    <location>
        <begin position="73"/>
        <end position="126"/>
    </location>
</feature>
<comment type="caution">
    <text evidence="2">The sequence shown here is derived from an EMBL/GenBank/DDBJ whole genome shotgun (WGS) entry which is preliminary data.</text>
</comment>
<organism evidence="2 3">
    <name type="scientific">Penicillium desertorum</name>
    <dbReference type="NCBI Taxonomy" id="1303715"/>
    <lineage>
        <taxon>Eukaryota</taxon>
        <taxon>Fungi</taxon>
        <taxon>Dikarya</taxon>
        <taxon>Ascomycota</taxon>
        <taxon>Pezizomycotina</taxon>
        <taxon>Eurotiomycetes</taxon>
        <taxon>Eurotiomycetidae</taxon>
        <taxon>Eurotiales</taxon>
        <taxon>Aspergillaceae</taxon>
        <taxon>Penicillium</taxon>
    </lineage>
</organism>
<dbReference type="OrthoDB" id="4369078at2759"/>
<accession>A0A9W9WJ58</accession>
<reference evidence="2" key="2">
    <citation type="journal article" date="2023" name="IMA Fungus">
        <title>Comparative genomic study of the Penicillium genus elucidates a diverse pangenome and 15 lateral gene transfer events.</title>
        <authorList>
            <person name="Petersen C."/>
            <person name="Sorensen T."/>
            <person name="Nielsen M.R."/>
            <person name="Sondergaard T.E."/>
            <person name="Sorensen J.L."/>
            <person name="Fitzpatrick D.A."/>
            <person name="Frisvad J.C."/>
            <person name="Nielsen K.L."/>
        </authorList>
    </citation>
    <scope>NUCLEOTIDE SEQUENCE</scope>
    <source>
        <strain evidence="2">IBT 17660</strain>
    </source>
</reference>
<keyword evidence="3" id="KW-1185">Reference proteome</keyword>
<name>A0A9W9WJ58_9EURO</name>
<proteinExistence type="predicted"/>
<dbReference type="EMBL" id="JAPWDO010000006">
    <property type="protein sequence ID" value="KAJ5466023.1"/>
    <property type="molecule type" value="Genomic_DNA"/>
</dbReference>
<dbReference type="Proteomes" id="UP001147760">
    <property type="component" value="Unassembled WGS sequence"/>
</dbReference>
<dbReference type="AlphaFoldDB" id="A0A9W9WJ58"/>
<feature type="compositionally biased region" description="Low complexity" evidence="1">
    <location>
        <begin position="77"/>
        <end position="89"/>
    </location>
</feature>
<protein>
    <submittedName>
        <fullName evidence="2">Uncharacterized protein</fullName>
    </submittedName>
</protein>
<sequence length="126" mass="13279">MAKAKESTTPKAKKAKETKPAKAGIAKSTPVKDSPARLSRAKSPAIAEDAGMSVGAVQKRWSRLRIKIQQHLWAVASSESSNKGTNSSEPSNKDTNNSEGKDTDTAEADKDVDGPESPKKDASGSE</sequence>
<feature type="compositionally biased region" description="Basic and acidic residues" evidence="1">
    <location>
        <begin position="99"/>
        <end position="126"/>
    </location>
</feature>
<feature type="region of interest" description="Disordered" evidence="1">
    <location>
        <begin position="1"/>
        <end position="55"/>
    </location>
</feature>
<evidence type="ECO:0000256" key="1">
    <source>
        <dbReference type="SAM" id="MobiDB-lite"/>
    </source>
</evidence>
<reference evidence="2" key="1">
    <citation type="submission" date="2022-12" db="EMBL/GenBank/DDBJ databases">
        <authorList>
            <person name="Petersen C."/>
        </authorList>
    </citation>
    <scope>NUCLEOTIDE SEQUENCE</scope>
    <source>
        <strain evidence="2">IBT 17660</strain>
    </source>
</reference>
<evidence type="ECO:0000313" key="2">
    <source>
        <dbReference type="EMBL" id="KAJ5466023.1"/>
    </source>
</evidence>
<evidence type="ECO:0000313" key="3">
    <source>
        <dbReference type="Proteomes" id="UP001147760"/>
    </source>
</evidence>
<gene>
    <name evidence="2" type="ORF">N7530_009810</name>
</gene>